<evidence type="ECO:0008006" key="3">
    <source>
        <dbReference type="Google" id="ProtNLM"/>
    </source>
</evidence>
<evidence type="ECO:0000313" key="2">
    <source>
        <dbReference type="Proteomes" id="UP001156641"/>
    </source>
</evidence>
<protein>
    <recommendedName>
        <fullName evidence="3">DUF1877 family protein</fullName>
    </recommendedName>
</protein>
<accession>A0ABQ6A5H5</accession>
<name>A0ABQ6A5H5_9PROT</name>
<sequence>MAATAVFTRLPRADLNDLVAAAQEDDPQALAAFLAANGTSVADFDYDGEVFSVLLPILSDDYDIELEASENETVAEIAEASQALVFIMTAEDQDKYLEALNPDNFDEEELGEAYEDFTEEEDEDAGEMMLAGIAALHTALAEADAGHVIVVTVG</sequence>
<evidence type="ECO:0000313" key="1">
    <source>
        <dbReference type="EMBL" id="GLR67705.1"/>
    </source>
</evidence>
<gene>
    <name evidence="1" type="ORF">GCM10010909_23860</name>
</gene>
<dbReference type="Proteomes" id="UP001156641">
    <property type="component" value="Unassembled WGS sequence"/>
</dbReference>
<comment type="caution">
    <text evidence="1">The sequence shown here is derived from an EMBL/GenBank/DDBJ whole genome shotgun (WGS) entry which is preliminary data.</text>
</comment>
<organism evidence="1 2">
    <name type="scientific">Acidocella aquatica</name>
    <dbReference type="NCBI Taxonomy" id="1922313"/>
    <lineage>
        <taxon>Bacteria</taxon>
        <taxon>Pseudomonadati</taxon>
        <taxon>Pseudomonadota</taxon>
        <taxon>Alphaproteobacteria</taxon>
        <taxon>Acetobacterales</taxon>
        <taxon>Acidocellaceae</taxon>
        <taxon>Acidocella</taxon>
    </lineage>
</organism>
<dbReference type="EMBL" id="BSOS01000067">
    <property type="protein sequence ID" value="GLR67705.1"/>
    <property type="molecule type" value="Genomic_DNA"/>
</dbReference>
<dbReference type="RefSeq" id="WP_284258451.1">
    <property type="nucleotide sequence ID" value="NZ_BSOS01000067.1"/>
</dbReference>
<reference evidence="2" key="1">
    <citation type="journal article" date="2019" name="Int. J. Syst. Evol. Microbiol.">
        <title>The Global Catalogue of Microorganisms (GCM) 10K type strain sequencing project: providing services to taxonomists for standard genome sequencing and annotation.</title>
        <authorList>
            <consortium name="The Broad Institute Genomics Platform"/>
            <consortium name="The Broad Institute Genome Sequencing Center for Infectious Disease"/>
            <person name="Wu L."/>
            <person name="Ma J."/>
        </authorList>
    </citation>
    <scope>NUCLEOTIDE SEQUENCE [LARGE SCALE GENOMIC DNA]</scope>
    <source>
        <strain evidence="2">NBRC 112502</strain>
    </source>
</reference>
<proteinExistence type="predicted"/>
<keyword evidence="2" id="KW-1185">Reference proteome</keyword>